<comment type="caution">
    <text evidence="3">The sequence shown here is derived from an EMBL/GenBank/DDBJ whole genome shotgun (WGS) entry which is preliminary data.</text>
</comment>
<dbReference type="Pfam" id="PF01145">
    <property type="entry name" value="Band_7"/>
    <property type="match status" value="1"/>
</dbReference>
<gene>
    <name evidence="3" type="ORF">PAPYR_3685</name>
</gene>
<dbReference type="PANTHER" id="PTHR43327">
    <property type="entry name" value="STOMATIN-LIKE PROTEIN 2, MITOCHONDRIAL"/>
    <property type="match status" value="1"/>
</dbReference>
<keyword evidence="1" id="KW-0472">Membrane</keyword>
<dbReference type="InterPro" id="IPR036013">
    <property type="entry name" value="Band_7/SPFH_dom_sf"/>
</dbReference>
<accession>A0ABQ8UNB1</accession>
<sequence length="381" mass="43070">MAGEEIWVPIVIVAIVLLLVIWMLYLSCFVVRQSEGMVIERLGRFNRILHEGLNFVRPFIDRPREFSWRRTYIGTDGQIYDETITNSRIDLRESVFNFLRTEVFTKDGLLLDVNSLMYYRITDIKAAVYEVDDLLSALSNTAQTQLKEVFGNMTFTEALESQTQINEYLQREFSHLFAGWGLTVQRLELLDLTPKQATRDYMKKQMVAERQRRGEFIRSEGAKASMKLRADGKKMMLLNRGIAEEEATRKQSEGDAGARIELARAESAALEALTASIKADGSSQNEYQIAQRYLEFFRDMAEQSENKEVYLPYHIQALQGLVSRLEPVFGRTEQDPTRAEFLKAPGPSAAAAAAAPLIDFGVAPPGGPAQSATPGTFRELD</sequence>
<reference evidence="3" key="1">
    <citation type="journal article" date="2022" name="bioRxiv">
        <title>Genomics of Preaxostyla Flagellates Illuminates Evolutionary Transitions and the Path Towards Mitochondrial Loss.</title>
        <authorList>
            <person name="Novak L.V.F."/>
            <person name="Treitli S.C."/>
            <person name="Pyrih J."/>
            <person name="Halakuc P."/>
            <person name="Pipaliya S.V."/>
            <person name="Vacek V."/>
            <person name="Brzon O."/>
            <person name="Soukal P."/>
            <person name="Eme L."/>
            <person name="Dacks J.B."/>
            <person name="Karnkowska A."/>
            <person name="Elias M."/>
            <person name="Hampl V."/>
        </authorList>
    </citation>
    <scope>NUCLEOTIDE SEQUENCE</scope>
    <source>
        <strain evidence="3">RCP-MX</strain>
    </source>
</reference>
<dbReference type="InterPro" id="IPR001107">
    <property type="entry name" value="Band_7"/>
</dbReference>
<dbReference type="EMBL" id="JAPMOS010000014">
    <property type="protein sequence ID" value="KAJ4460283.1"/>
    <property type="molecule type" value="Genomic_DNA"/>
</dbReference>
<dbReference type="SUPFAM" id="SSF117892">
    <property type="entry name" value="Band 7/SPFH domain"/>
    <property type="match status" value="1"/>
</dbReference>
<keyword evidence="1" id="KW-0812">Transmembrane</keyword>
<evidence type="ECO:0000256" key="1">
    <source>
        <dbReference type="SAM" id="Phobius"/>
    </source>
</evidence>
<dbReference type="Gene3D" id="3.30.479.30">
    <property type="entry name" value="Band 7 domain"/>
    <property type="match status" value="1"/>
</dbReference>
<dbReference type="PANTHER" id="PTHR43327:SF10">
    <property type="entry name" value="STOMATIN-LIKE PROTEIN 2, MITOCHONDRIAL"/>
    <property type="match status" value="1"/>
</dbReference>
<keyword evidence="4" id="KW-1185">Reference proteome</keyword>
<organism evidence="3 4">
    <name type="scientific">Paratrimastix pyriformis</name>
    <dbReference type="NCBI Taxonomy" id="342808"/>
    <lineage>
        <taxon>Eukaryota</taxon>
        <taxon>Metamonada</taxon>
        <taxon>Preaxostyla</taxon>
        <taxon>Paratrimastigidae</taxon>
        <taxon>Paratrimastix</taxon>
    </lineage>
</organism>
<proteinExistence type="predicted"/>
<evidence type="ECO:0000313" key="3">
    <source>
        <dbReference type="EMBL" id="KAJ4460283.1"/>
    </source>
</evidence>
<evidence type="ECO:0000313" key="4">
    <source>
        <dbReference type="Proteomes" id="UP001141327"/>
    </source>
</evidence>
<dbReference type="CDD" id="cd08829">
    <property type="entry name" value="SPFH_paraslipin"/>
    <property type="match status" value="1"/>
</dbReference>
<name>A0ABQ8UNB1_9EUKA</name>
<feature type="transmembrane region" description="Helical" evidence="1">
    <location>
        <begin position="6"/>
        <end position="31"/>
    </location>
</feature>
<protein>
    <submittedName>
        <fullName evidence="3">SPFH domain/Band 7 family protein</fullName>
    </submittedName>
</protein>
<keyword evidence="1" id="KW-1133">Transmembrane helix</keyword>
<dbReference type="SMART" id="SM00244">
    <property type="entry name" value="PHB"/>
    <property type="match status" value="1"/>
</dbReference>
<dbReference type="InterPro" id="IPR050710">
    <property type="entry name" value="Band7/mec-2_domain"/>
</dbReference>
<evidence type="ECO:0000259" key="2">
    <source>
        <dbReference type="SMART" id="SM00244"/>
    </source>
</evidence>
<feature type="domain" description="Band 7" evidence="2">
    <location>
        <begin position="26"/>
        <end position="206"/>
    </location>
</feature>
<dbReference type="Proteomes" id="UP001141327">
    <property type="component" value="Unassembled WGS sequence"/>
</dbReference>